<evidence type="ECO:0000313" key="2">
    <source>
        <dbReference type="EMBL" id="GFZ11141.1"/>
    </source>
</evidence>
<organism evidence="2 3">
    <name type="scientific">Actinidia rufa</name>
    <dbReference type="NCBI Taxonomy" id="165716"/>
    <lineage>
        <taxon>Eukaryota</taxon>
        <taxon>Viridiplantae</taxon>
        <taxon>Streptophyta</taxon>
        <taxon>Embryophyta</taxon>
        <taxon>Tracheophyta</taxon>
        <taxon>Spermatophyta</taxon>
        <taxon>Magnoliopsida</taxon>
        <taxon>eudicotyledons</taxon>
        <taxon>Gunneridae</taxon>
        <taxon>Pentapetalae</taxon>
        <taxon>asterids</taxon>
        <taxon>Ericales</taxon>
        <taxon>Actinidiaceae</taxon>
        <taxon>Actinidia</taxon>
    </lineage>
</organism>
<reference evidence="2 3" key="1">
    <citation type="submission" date="2019-07" db="EMBL/GenBank/DDBJ databases">
        <title>De Novo Assembly of kiwifruit Actinidia rufa.</title>
        <authorList>
            <person name="Sugita-Konishi S."/>
            <person name="Sato K."/>
            <person name="Mori E."/>
            <person name="Abe Y."/>
            <person name="Kisaki G."/>
            <person name="Hamano K."/>
            <person name="Suezawa K."/>
            <person name="Otani M."/>
            <person name="Fukuda T."/>
            <person name="Manabe T."/>
            <person name="Gomi K."/>
            <person name="Tabuchi M."/>
            <person name="Akimitsu K."/>
            <person name="Kataoka I."/>
        </authorList>
    </citation>
    <scope>NUCLEOTIDE SEQUENCE [LARGE SCALE GENOMIC DNA]</scope>
    <source>
        <strain evidence="3">cv. Fuchu</strain>
    </source>
</reference>
<gene>
    <name evidence="2" type="ORF">Acr_22g0005390</name>
</gene>
<feature type="region of interest" description="Disordered" evidence="1">
    <location>
        <begin position="1"/>
        <end position="25"/>
    </location>
</feature>
<protein>
    <submittedName>
        <fullName evidence="2">Sulfate transmembrane transporter</fullName>
    </submittedName>
</protein>
<evidence type="ECO:0000313" key="3">
    <source>
        <dbReference type="Proteomes" id="UP000585474"/>
    </source>
</evidence>
<proteinExistence type="predicted"/>
<name>A0A7J0GK74_9ERIC</name>
<accession>A0A7J0GK74</accession>
<evidence type="ECO:0000256" key="1">
    <source>
        <dbReference type="SAM" id="MobiDB-lite"/>
    </source>
</evidence>
<sequence>MEEEHHPPTHTHPSPPRSTVAPRRRRVAAVDIPAAAIWEVERWGGFGDGGGGDLNAYLCGGDLVELASPSPPSLRRTPWPCLQLLISRQLSTRPNGIIPFLLAVLLTVLDELEVGHPRCNPLIVENESLEPGSGDLIAFRVLQIVRTPAAKLYYLVGPIPVRTELAISRILSASKNFFENEITHCQVEISSQYFIVVSCVVSLCPNCGQTDLQWDYGFNPKVREYVISFVAFRGVVR</sequence>
<keyword evidence="2" id="KW-0472">Membrane</keyword>
<keyword evidence="2" id="KW-0812">Transmembrane</keyword>
<dbReference type="Proteomes" id="UP000585474">
    <property type="component" value="Unassembled WGS sequence"/>
</dbReference>
<keyword evidence="3" id="KW-1185">Reference proteome</keyword>
<dbReference type="EMBL" id="BJWL01000022">
    <property type="protein sequence ID" value="GFZ11141.1"/>
    <property type="molecule type" value="Genomic_DNA"/>
</dbReference>
<comment type="caution">
    <text evidence="2">The sequence shown here is derived from an EMBL/GenBank/DDBJ whole genome shotgun (WGS) entry which is preliminary data.</text>
</comment>
<dbReference type="AlphaFoldDB" id="A0A7J0GK74"/>